<reference evidence="3" key="1">
    <citation type="submission" date="2016-06" db="EMBL/GenBank/DDBJ databases">
        <authorList>
            <person name="Sutton G."/>
            <person name="Brinkac L."/>
            <person name="Sanka R."/>
            <person name="Adams M."/>
            <person name="Lau E."/>
            <person name="Mehaffy C."/>
            <person name="Tameris M."/>
            <person name="Hatherill M."/>
            <person name="Hanekom W."/>
            <person name="Mahomed H."/>
            <person name="Mcshane H."/>
        </authorList>
    </citation>
    <scope>NUCLEOTIDE SEQUENCE [LARGE SCALE GENOMIC DNA]</scope>
    <source>
        <strain evidence="3">852014-51077_SCH5608930-a</strain>
    </source>
</reference>
<dbReference type="AlphaFoldDB" id="A0A1A2EI23"/>
<proteinExistence type="predicted"/>
<evidence type="ECO:0000313" key="2">
    <source>
        <dbReference type="EMBL" id="OBG05246.1"/>
    </source>
</evidence>
<dbReference type="OrthoDB" id="65624at2"/>
<evidence type="ECO:0000259" key="1">
    <source>
        <dbReference type="Pfam" id="PF08241"/>
    </source>
</evidence>
<name>A0A1A2EI23_MYCSD</name>
<dbReference type="Pfam" id="PF08241">
    <property type="entry name" value="Methyltransf_11"/>
    <property type="match status" value="1"/>
</dbReference>
<dbReference type="EMBL" id="LZIN01000061">
    <property type="protein sequence ID" value="OBG05246.1"/>
    <property type="molecule type" value="Genomic_DNA"/>
</dbReference>
<sequence length="219" mass="24015">MDVSRLWQNRLFARTVGAAYARAIEQPGAARVFGRLLFGTDVDRIYRAMNVVTDLPDGAAVLDVPCGGGITIERLTPGRRVRYVAMDISAGMLDHARRRLRPELRDTVEFVEASIEAIPFADDEFDLCVCFNGLHCLPDPGAAIREIARCLKPGGRLVGDFATRGQVRRADAYMVVMRTSGTFGPGGTVDDARRWFTEAGLTVDELECSGAITHFAVHK</sequence>
<dbReference type="SUPFAM" id="SSF53335">
    <property type="entry name" value="S-adenosyl-L-methionine-dependent methyltransferases"/>
    <property type="match status" value="1"/>
</dbReference>
<gene>
    <name evidence="2" type="ORF">A5771_10840</name>
</gene>
<dbReference type="CDD" id="cd02440">
    <property type="entry name" value="AdoMet_MTases"/>
    <property type="match status" value="1"/>
</dbReference>
<feature type="domain" description="Methyltransferase type 11" evidence="1">
    <location>
        <begin position="62"/>
        <end position="158"/>
    </location>
</feature>
<accession>A0A1A2EI23</accession>
<dbReference type="PANTHER" id="PTHR43591">
    <property type="entry name" value="METHYLTRANSFERASE"/>
    <property type="match status" value="1"/>
</dbReference>
<keyword evidence="2" id="KW-0830">Ubiquinone</keyword>
<organism evidence="2 3">
    <name type="scientific">Mycolicibacter sinensis (strain JDM601)</name>
    <name type="common">Mycobacterium sinense</name>
    <dbReference type="NCBI Taxonomy" id="875328"/>
    <lineage>
        <taxon>Bacteria</taxon>
        <taxon>Bacillati</taxon>
        <taxon>Actinomycetota</taxon>
        <taxon>Actinomycetes</taxon>
        <taxon>Mycobacteriales</taxon>
        <taxon>Mycobacteriaceae</taxon>
        <taxon>Mycolicibacter</taxon>
    </lineage>
</organism>
<comment type="caution">
    <text evidence="2">The sequence shown here is derived from an EMBL/GenBank/DDBJ whole genome shotgun (WGS) entry which is preliminary data.</text>
</comment>
<dbReference type="Gene3D" id="3.40.50.150">
    <property type="entry name" value="Vaccinia Virus protein VP39"/>
    <property type="match status" value="1"/>
</dbReference>
<dbReference type="Proteomes" id="UP000093985">
    <property type="component" value="Unassembled WGS sequence"/>
</dbReference>
<protein>
    <submittedName>
        <fullName evidence="2">Ubiquinone biosynthesis protein</fullName>
    </submittedName>
</protein>
<dbReference type="RefSeq" id="WP_064855525.1">
    <property type="nucleotide sequence ID" value="NZ_LZIM01000042.1"/>
</dbReference>
<dbReference type="GO" id="GO:0008757">
    <property type="term" value="F:S-adenosylmethionine-dependent methyltransferase activity"/>
    <property type="evidence" value="ECO:0007669"/>
    <property type="project" value="InterPro"/>
</dbReference>
<dbReference type="InterPro" id="IPR029063">
    <property type="entry name" value="SAM-dependent_MTases_sf"/>
</dbReference>
<dbReference type="InterPro" id="IPR013216">
    <property type="entry name" value="Methyltransf_11"/>
</dbReference>
<evidence type="ECO:0000313" key="3">
    <source>
        <dbReference type="Proteomes" id="UP000093985"/>
    </source>
</evidence>